<keyword evidence="1" id="KW-0285">Flavoprotein</keyword>
<dbReference type="GO" id="GO:0050660">
    <property type="term" value="F:flavin adenine dinucleotide binding"/>
    <property type="evidence" value="ECO:0007669"/>
    <property type="project" value="InterPro"/>
</dbReference>
<proteinExistence type="predicted"/>
<feature type="domain" description="Electron transfer flavoprotein alpha subunit C-terminal" evidence="2">
    <location>
        <begin position="169"/>
        <end position="247"/>
    </location>
</feature>
<dbReference type="Gene3D" id="3.40.50.620">
    <property type="entry name" value="HUPs"/>
    <property type="match status" value="1"/>
</dbReference>
<feature type="binding site" evidence="1">
    <location>
        <begin position="219"/>
        <end position="223"/>
    </location>
    <ligand>
        <name>FAD</name>
        <dbReference type="ChEBI" id="CHEBI:57692"/>
    </ligand>
</feature>
<dbReference type="InterPro" id="IPR014731">
    <property type="entry name" value="ETF_asu_C"/>
</dbReference>
<comment type="cofactor">
    <cofactor evidence="1">
        <name>FAD</name>
        <dbReference type="ChEBI" id="CHEBI:57692"/>
    </cofactor>
    <text evidence="1">Binds 1 FAD per dimer.</text>
</comment>
<dbReference type="Proteomes" id="UP000651050">
    <property type="component" value="Unassembled WGS sequence"/>
</dbReference>
<dbReference type="AlphaFoldDB" id="A0A931H0X3"/>
<protein>
    <submittedName>
        <fullName evidence="3">Electron transfer flavoprotein subunit alpha/FixB family protein</fullName>
    </submittedName>
</protein>
<evidence type="ECO:0000259" key="2">
    <source>
        <dbReference type="Pfam" id="PF00766"/>
    </source>
</evidence>
<gene>
    <name evidence="3" type="ORF">I5803_00200</name>
</gene>
<sequence length="294" mass="30158">MSVRITVVQHPWQTGQEERAALVHAAARLGEGAEPSLVTFTGEAHPAAIAARLAELVANTAGHQLVLFPTGTESEAIAALLAARTDGVSFGRCSGLSVEGNSVSATKTAFGGRAELALRSDARMTCATLRPPPEGAPAQADLRETKIELQAPPPYPVEPLPAAGGKPRVEGAAMVVSGGRGIGGPEGFEWLAKIADVLGAGLGGSLPAVDAGWVPVAHQVGISGKFVTPKVYFAVGISGTPQHLAGISPNTRVVALNKDRDAPIFARSDIGVEGDWHEILPLLAQALATTPPHS</sequence>
<name>A0A931H0X3_9BURK</name>
<evidence type="ECO:0000313" key="4">
    <source>
        <dbReference type="Proteomes" id="UP000651050"/>
    </source>
</evidence>
<evidence type="ECO:0000313" key="3">
    <source>
        <dbReference type="EMBL" id="MBG9386429.1"/>
    </source>
</evidence>
<dbReference type="GO" id="GO:0009055">
    <property type="term" value="F:electron transfer activity"/>
    <property type="evidence" value="ECO:0007669"/>
    <property type="project" value="InterPro"/>
</dbReference>
<dbReference type="GO" id="GO:0033539">
    <property type="term" value="P:fatty acid beta-oxidation using acyl-CoA dehydrogenase"/>
    <property type="evidence" value="ECO:0007669"/>
    <property type="project" value="TreeGrafter"/>
</dbReference>
<dbReference type="PANTHER" id="PTHR43153">
    <property type="entry name" value="ELECTRON TRANSFER FLAVOPROTEIN ALPHA"/>
    <property type="match status" value="1"/>
</dbReference>
<dbReference type="PIRSF" id="PIRSF000089">
    <property type="entry name" value="Electra_flavoP_a"/>
    <property type="match status" value="1"/>
</dbReference>
<dbReference type="SUPFAM" id="SSF52402">
    <property type="entry name" value="Adenine nucleotide alpha hydrolases-like"/>
    <property type="match status" value="1"/>
</dbReference>
<evidence type="ECO:0000256" key="1">
    <source>
        <dbReference type="PIRSR" id="PIRSR000089-1"/>
    </source>
</evidence>
<dbReference type="InterPro" id="IPR029035">
    <property type="entry name" value="DHS-like_NAD/FAD-binding_dom"/>
</dbReference>
<dbReference type="InterPro" id="IPR001308">
    <property type="entry name" value="ETF_a/FixB"/>
</dbReference>
<dbReference type="RefSeq" id="WP_196984418.1">
    <property type="nucleotide sequence ID" value="NZ_JADWYS010000001.1"/>
</dbReference>
<dbReference type="Pfam" id="PF00766">
    <property type="entry name" value="ETF_alpha"/>
    <property type="match status" value="1"/>
</dbReference>
<feature type="binding site" evidence="1">
    <location>
        <begin position="236"/>
        <end position="243"/>
    </location>
    <ligand>
        <name>FAD</name>
        <dbReference type="ChEBI" id="CHEBI:57692"/>
    </ligand>
</feature>
<feature type="binding site" evidence="1">
    <location>
        <position position="257"/>
    </location>
    <ligand>
        <name>FAD</name>
        <dbReference type="ChEBI" id="CHEBI:57692"/>
    </ligand>
</feature>
<dbReference type="InterPro" id="IPR014729">
    <property type="entry name" value="Rossmann-like_a/b/a_fold"/>
</dbReference>
<feature type="binding site" evidence="1">
    <location>
        <position position="180"/>
    </location>
    <ligand>
        <name>FAD</name>
        <dbReference type="ChEBI" id="CHEBI:57692"/>
    </ligand>
</feature>
<reference evidence="3" key="1">
    <citation type="submission" date="2020-11" db="EMBL/GenBank/DDBJ databases">
        <title>Bacterial whole genome sequence for Caenimonas sp. DR4.4.</title>
        <authorList>
            <person name="Le V."/>
            <person name="Ko S.-R."/>
            <person name="Ahn C.-Y."/>
            <person name="Oh H.-M."/>
        </authorList>
    </citation>
    <scope>NUCLEOTIDE SEQUENCE</scope>
    <source>
        <strain evidence="3">DR4.4</strain>
    </source>
</reference>
<keyword evidence="4" id="KW-1185">Reference proteome</keyword>
<dbReference type="PANTHER" id="PTHR43153:SF1">
    <property type="entry name" value="ELECTRON TRANSFER FLAVOPROTEIN SUBUNIT ALPHA, MITOCHONDRIAL"/>
    <property type="match status" value="1"/>
</dbReference>
<accession>A0A931H0X3</accession>
<dbReference type="Gene3D" id="3.40.50.1220">
    <property type="entry name" value="TPP-binding domain"/>
    <property type="match status" value="1"/>
</dbReference>
<dbReference type="EMBL" id="JADWYS010000001">
    <property type="protein sequence ID" value="MBG9386429.1"/>
    <property type="molecule type" value="Genomic_DNA"/>
</dbReference>
<organism evidence="3 4">
    <name type="scientific">Caenimonas aquaedulcis</name>
    <dbReference type="NCBI Taxonomy" id="2793270"/>
    <lineage>
        <taxon>Bacteria</taxon>
        <taxon>Pseudomonadati</taxon>
        <taxon>Pseudomonadota</taxon>
        <taxon>Betaproteobacteria</taxon>
        <taxon>Burkholderiales</taxon>
        <taxon>Comamonadaceae</taxon>
        <taxon>Caenimonas</taxon>
    </lineage>
</organism>
<comment type="caution">
    <text evidence="3">The sequence shown here is derived from an EMBL/GenBank/DDBJ whole genome shotgun (WGS) entry which is preliminary data.</text>
</comment>
<dbReference type="SUPFAM" id="SSF52467">
    <property type="entry name" value="DHS-like NAD/FAD-binding domain"/>
    <property type="match status" value="1"/>
</dbReference>
<keyword evidence="1" id="KW-0274">FAD</keyword>